<comment type="caution">
    <text evidence="1">The sequence shown here is derived from an EMBL/GenBank/DDBJ whole genome shotgun (WGS) entry which is preliminary data.</text>
</comment>
<sequence length="150" mass="17379">MKKIILEVVFVSVFFALSLSGVLPPKHINFSSNSEVKTTKPQKTSPSLIVQLNDMDYLKKTNSSTFQVQNFNKIREICYNYKEKVIAQLNLLEKDGQLNLLKYIIEINTAELQRKDAINYPYKCYFNQFCIDFAKTYLAELANTNDQLSF</sequence>
<protein>
    <submittedName>
        <fullName evidence="1">Uncharacterized protein</fullName>
    </submittedName>
</protein>
<proteinExistence type="predicted"/>
<dbReference type="RefSeq" id="WP_080319513.1">
    <property type="nucleotide sequence ID" value="NZ_MTBC01000008.1"/>
</dbReference>
<dbReference type="Proteomes" id="UP000191680">
    <property type="component" value="Unassembled WGS sequence"/>
</dbReference>
<dbReference type="EMBL" id="MTBC01000008">
    <property type="protein sequence ID" value="OQD42195.1"/>
    <property type="molecule type" value="Genomic_DNA"/>
</dbReference>
<keyword evidence="2" id="KW-1185">Reference proteome</keyword>
<dbReference type="AlphaFoldDB" id="A0A1V6LPS0"/>
<dbReference type="OrthoDB" id="10003952at2"/>
<reference evidence="1 2" key="1">
    <citation type="submission" date="2016-12" db="EMBL/GenBank/DDBJ databases">
        <authorList>
            <person name="Song W.-J."/>
            <person name="Kurnit D.M."/>
        </authorList>
    </citation>
    <scope>NUCLEOTIDE SEQUENCE [LARGE SCALE GENOMIC DNA]</scope>
    <source>
        <strain evidence="1 2">HSG9</strain>
    </source>
</reference>
<name>A0A1V6LPS0_9FLAO</name>
<evidence type="ECO:0000313" key="2">
    <source>
        <dbReference type="Proteomes" id="UP000191680"/>
    </source>
</evidence>
<accession>A0A1V6LPS0</accession>
<organism evidence="1 2">
    <name type="scientific">Croceivirga radicis</name>
    <dbReference type="NCBI Taxonomy" id="1929488"/>
    <lineage>
        <taxon>Bacteria</taxon>
        <taxon>Pseudomonadati</taxon>
        <taxon>Bacteroidota</taxon>
        <taxon>Flavobacteriia</taxon>
        <taxon>Flavobacteriales</taxon>
        <taxon>Flavobacteriaceae</taxon>
        <taxon>Croceivirga</taxon>
    </lineage>
</organism>
<evidence type="ECO:0000313" key="1">
    <source>
        <dbReference type="EMBL" id="OQD42195.1"/>
    </source>
</evidence>
<gene>
    <name evidence="1" type="ORF">BUL40_12320</name>
</gene>